<dbReference type="Proteomes" id="UP000000457">
    <property type="component" value="Segment"/>
</dbReference>
<dbReference type="EMBL" id="JN882285">
    <property type="protein sequence ID" value="AFC21489.1"/>
    <property type="molecule type" value="Genomic_DNA"/>
</dbReference>
<reference evidence="1 2" key="1">
    <citation type="journal article" date="2014" name="Virology">
        <title>Supersize me: Cronobacter sakazakii phage GAP32.</title>
        <authorList>
            <person name="Abbasifar R."/>
            <person name="Griffiths M.W."/>
            <person name="Sabour P.M."/>
            <person name="Ackermann H.-W."/>
            <person name="Vandersteegen K."/>
            <person name="Lavigne R."/>
            <person name="Noben J.-P."/>
            <person name="Villa A.A."/>
            <person name="Abbasifar A."/>
            <person name="Nash J.H.E."/>
            <person name="Kropinski A.M."/>
        </authorList>
    </citation>
    <scope>NUCLEOTIDE SEQUENCE [LARGE SCALE GENOMIC DNA]</scope>
    <source>
        <strain evidence="1">GAP-32</strain>
    </source>
</reference>
<dbReference type="RefSeq" id="YP_006987144.1">
    <property type="nucleotide sequence ID" value="NC_019401.1"/>
</dbReference>
<sequence length="115" mass="13344">MLDVYIRSDLVSDGVDECGTPKEKTEYYIVAESETGQRIRLENASIVNRDFSDEQCVAYLEPTVNKIKNHLAGGGKLNPDLWYEIDPCYGSQRYMDLDSSGFFYHREKREDTYRN</sequence>
<dbReference type="OrthoDB" id="19041at10239"/>
<evidence type="ECO:0000313" key="1">
    <source>
        <dbReference type="EMBL" id="AFC21489.1"/>
    </source>
</evidence>
<proteinExistence type="predicted"/>
<keyword evidence="2" id="KW-1185">Reference proteome</keyword>
<organism evidence="1 2">
    <name type="scientific">Cronobacter phage vB_CsaM_GAP32</name>
    <dbReference type="NCBI Taxonomy" id="1141136"/>
    <lineage>
        <taxon>Viruses</taxon>
        <taxon>Duplodnaviria</taxon>
        <taxon>Heunggongvirae</taxon>
        <taxon>Uroviricota</taxon>
        <taxon>Caudoviricetes</taxon>
        <taxon>Mimasvirus</taxon>
        <taxon>Mimasvirus GAP32</taxon>
    </lineage>
</organism>
<name>K4FB02_9CAUD</name>
<accession>K4FB02</accession>
<gene>
    <name evidence="1" type="ORF">GAP32_042</name>
</gene>
<dbReference type="GeneID" id="13993779"/>
<protein>
    <submittedName>
        <fullName evidence="1">Uncharacterized protein</fullName>
    </submittedName>
</protein>
<dbReference type="KEGG" id="vg:13993779"/>
<evidence type="ECO:0000313" key="2">
    <source>
        <dbReference type="Proteomes" id="UP000000457"/>
    </source>
</evidence>